<reference evidence="1 2" key="1">
    <citation type="journal article" date="2021" name="BMC Genomics">
        <title>Telomere-to-telomere genome assembly of asparaginase-producing Trichoderma simmonsii.</title>
        <authorList>
            <person name="Chung D."/>
            <person name="Kwon Y.M."/>
            <person name="Yang Y."/>
        </authorList>
    </citation>
    <scope>NUCLEOTIDE SEQUENCE [LARGE SCALE GENOMIC DNA]</scope>
    <source>
        <strain evidence="1 2">GH-Sj1</strain>
    </source>
</reference>
<keyword evidence="2" id="KW-1185">Reference proteome</keyword>
<protein>
    <submittedName>
        <fullName evidence="1">Uncharacterized protein</fullName>
    </submittedName>
</protein>
<sequence>MHSYLHRRLDPSSHYEYKRAWSSLGSATRVTNPALHAQIHTIHTSYGTRGSSRERLSVQHASAKHNYFSSASDANAKQKTITHALHLQRYTKSPHFKVLRCYRAYGANLTFSLGLWLNGQTTHHNDAGPTLLG</sequence>
<dbReference type="EMBL" id="CP075864">
    <property type="protein sequence ID" value="QYS93513.1"/>
    <property type="molecule type" value="Genomic_DNA"/>
</dbReference>
<dbReference type="AlphaFoldDB" id="A0A8G0PEE6"/>
<evidence type="ECO:0000313" key="2">
    <source>
        <dbReference type="Proteomes" id="UP000826661"/>
    </source>
</evidence>
<proteinExistence type="predicted"/>
<dbReference type="Proteomes" id="UP000826661">
    <property type="component" value="Chromosome I"/>
</dbReference>
<evidence type="ECO:0000313" key="1">
    <source>
        <dbReference type="EMBL" id="QYS93513.1"/>
    </source>
</evidence>
<accession>A0A8G0PEE6</accession>
<name>A0A8G0PEE6_9HYPO</name>
<organism evidence="1 2">
    <name type="scientific">Trichoderma simmonsii</name>
    <dbReference type="NCBI Taxonomy" id="1491479"/>
    <lineage>
        <taxon>Eukaryota</taxon>
        <taxon>Fungi</taxon>
        <taxon>Dikarya</taxon>
        <taxon>Ascomycota</taxon>
        <taxon>Pezizomycotina</taxon>
        <taxon>Sordariomycetes</taxon>
        <taxon>Hypocreomycetidae</taxon>
        <taxon>Hypocreales</taxon>
        <taxon>Hypocreaceae</taxon>
        <taxon>Trichoderma</taxon>
    </lineage>
</organism>
<gene>
    <name evidence="1" type="ORF">H0G86_000887</name>
</gene>